<evidence type="ECO:0000256" key="6">
    <source>
        <dbReference type="ARBA" id="ARBA00023136"/>
    </source>
</evidence>
<dbReference type="PANTHER" id="PTHR22811">
    <property type="entry name" value="TRANSMEMBRANE EMP24 DOMAIN-CONTAINING PROTEIN"/>
    <property type="match status" value="1"/>
</dbReference>
<evidence type="ECO:0000256" key="7">
    <source>
        <dbReference type="ARBA" id="ARBA00037847"/>
    </source>
</evidence>
<dbReference type="Proteomes" id="UP001208570">
    <property type="component" value="Unassembled WGS sequence"/>
</dbReference>
<dbReference type="Pfam" id="PF01105">
    <property type="entry name" value="EMP24_GP25L"/>
    <property type="match status" value="1"/>
</dbReference>
<evidence type="ECO:0000256" key="4">
    <source>
        <dbReference type="ARBA" id="ARBA00022729"/>
    </source>
</evidence>
<gene>
    <name evidence="12" type="ORF">LSH36_154g10056</name>
</gene>
<proteinExistence type="inferred from homology"/>
<evidence type="ECO:0000313" key="13">
    <source>
        <dbReference type="Proteomes" id="UP001208570"/>
    </source>
</evidence>
<accession>A0AAD9JUG8</accession>
<feature type="transmembrane region" description="Helical" evidence="9">
    <location>
        <begin position="180"/>
        <end position="202"/>
    </location>
</feature>
<dbReference type="GO" id="GO:0012505">
    <property type="term" value="C:endomembrane system"/>
    <property type="evidence" value="ECO:0007669"/>
    <property type="project" value="UniProtKB-SubCell"/>
</dbReference>
<evidence type="ECO:0000256" key="10">
    <source>
        <dbReference type="SAM" id="SignalP"/>
    </source>
</evidence>
<dbReference type="InterPro" id="IPR009038">
    <property type="entry name" value="GOLD_dom"/>
</dbReference>
<evidence type="ECO:0000313" key="12">
    <source>
        <dbReference type="EMBL" id="KAK2159391.1"/>
    </source>
</evidence>
<keyword evidence="6 9" id="KW-0472">Membrane</keyword>
<evidence type="ECO:0000256" key="1">
    <source>
        <dbReference type="ARBA" id="ARBA00004479"/>
    </source>
</evidence>
<keyword evidence="3 8" id="KW-0812">Transmembrane</keyword>
<feature type="domain" description="GOLD" evidence="11">
    <location>
        <begin position="39"/>
        <end position="120"/>
    </location>
</feature>
<evidence type="ECO:0000256" key="5">
    <source>
        <dbReference type="ARBA" id="ARBA00022989"/>
    </source>
</evidence>
<evidence type="ECO:0000256" key="8">
    <source>
        <dbReference type="RuleBase" id="RU003827"/>
    </source>
</evidence>
<evidence type="ECO:0000256" key="2">
    <source>
        <dbReference type="ARBA" id="ARBA00007104"/>
    </source>
</evidence>
<evidence type="ECO:0000256" key="3">
    <source>
        <dbReference type="ARBA" id="ARBA00022692"/>
    </source>
</evidence>
<comment type="subcellular location">
    <subcellularLocation>
        <location evidence="7">Endomembrane system</location>
        <topology evidence="7">Single-pass membrane protein</topology>
    </subcellularLocation>
    <subcellularLocation>
        <location evidence="1 8">Membrane</location>
        <topology evidence="1 8">Single-pass type I membrane protein</topology>
    </subcellularLocation>
</comment>
<protein>
    <recommendedName>
        <fullName evidence="11">GOLD domain-containing protein</fullName>
    </recommendedName>
</protein>
<dbReference type="InterPro" id="IPR036598">
    <property type="entry name" value="GOLD_dom_sf"/>
</dbReference>
<sequence length="230" mass="26662">MASSFCVSIFISFMVLMLVNETKGHESVGLTFELPNKEKICFYEEFKLIKSYVFTYQVLKGGRHDIDVTVKSPTKKVIYQGVKAVKDKIVFETSSGLYSFCFSNEFSNVIHKVIYFEIRPEDHRPLAIEAGVKRPTVNTKIEQTMEDLHRMTTEMIRYQREYRLKEAKGRFLAETINEGVFWWSLGQSVIIFIVMTSQVFVLKCFFTDRRKSTAPPEGQEVVYAKPLQTT</sequence>
<dbReference type="EMBL" id="JAODUP010000154">
    <property type="protein sequence ID" value="KAK2159391.1"/>
    <property type="molecule type" value="Genomic_DNA"/>
</dbReference>
<keyword evidence="5 9" id="KW-1133">Transmembrane helix</keyword>
<comment type="similarity">
    <text evidence="2 8">Belongs to the EMP24/GP25L family.</text>
</comment>
<dbReference type="SMART" id="SM01190">
    <property type="entry name" value="EMP24_GP25L"/>
    <property type="match status" value="1"/>
</dbReference>
<evidence type="ECO:0000256" key="9">
    <source>
        <dbReference type="SAM" id="Phobius"/>
    </source>
</evidence>
<keyword evidence="4 10" id="KW-0732">Signal</keyword>
<dbReference type="AlphaFoldDB" id="A0AAD9JUG8"/>
<keyword evidence="13" id="KW-1185">Reference proteome</keyword>
<dbReference type="GO" id="GO:0016020">
    <property type="term" value="C:membrane"/>
    <property type="evidence" value="ECO:0007669"/>
    <property type="project" value="UniProtKB-SubCell"/>
</dbReference>
<dbReference type="PROSITE" id="PS50866">
    <property type="entry name" value="GOLD"/>
    <property type="match status" value="1"/>
</dbReference>
<reference evidence="12" key="1">
    <citation type="journal article" date="2023" name="Mol. Biol. Evol.">
        <title>Third-Generation Sequencing Reveals the Adaptive Role of the Epigenome in Three Deep-Sea Polychaetes.</title>
        <authorList>
            <person name="Perez M."/>
            <person name="Aroh O."/>
            <person name="Sun Y."/>
            <person name="Lan Y."/>
            <person name="Juniper S.K."/>
            <person name="Young C.R."/>
            <person name="Angers B."/>
            <person name="Qian P.Y."/>
        </authorList>
    </citation>
    <scope>NUCLEOTIDE SEQUENCE</scope>
    <source>
        <strain evidence="12">P08H-3</strain>
    </source>
</reference>
<dbReference type="InterPro" id="IPR015720">
    <property type="entry name" value="Emp24-like"/>
</dbReference>
<comment type="caution">
    <text evidence="12">The sequence shown here is derived from an EMBL/GenBank/DDBJ whole genome shotgun (WGS) entry which is preliminary data.</text>
</comment>
<evidence type="ECO:0000259" key="11">
    <source>
        <dbReference type="PROSITE" id="PS50866"/>
    </source>
</evidence>
<organism evidence="12 13">
    <name type="scientific">Paralvinella palmiformis</name>
    <dbReference type="NCBI Taxonomy" id="53620"/>
    <lineage>
        <taxon>Eukaryota</taxon>
        <taxon>Metazoa</taxon>
        <taxon>Spiralia</taxon>
        <taxon>Lophotrochozoa</taxon>
        <taxon>Annelida</taxon>
        <taxon>Polychaeta</taxon>
        <taxon>Sedentaria</taxon>
        <taxon>Canalipalpata</taxon>
        <taxon>Terebellida</taxon>
        <taxon>Terebelliformia</taxon>
        <taxon>Alvinellidae</taxon>
        <taxon>Paralvinella</taxon>
    </lineage>
</organism>
<feature type="signal peptide" evidence="10">
    <location>
        <begin position="1"/>
        <end position="24"/>
    </location>
</feature>
<name>A0AAD9JUG8_9ANNE</name>
<dbReference type="SUPFAM" id="SSF101576">
    <property type="entry name" value="Supernatant protein factor (SPF), C-terminal domain"/>
    <property type="match status" value="1"/>
</dbReference>
<feature type="chain" id="PRO_5042152057" description="GOLD domain-containing protein" evidence="10">
    <location>
        <begin position="25"/>
        <end position="230"/>
    </location>
</feature>